<name>A0ACA9LY41_9GLOM</name>
<reference evidence="1" key="1">
    <citation type="submission" date="2021-06" db="EMBL/GenBank/DDBJ databases">
        <authorList>
            <person name="Kallberg Y."/>
            <person name="Tangrot J."/>
            <person name="Rosling A."/>
        </authorList>
    </citation>
    <scope>NUCLEOTIDE SEQUENCE</scope>
    <source>
        <strain evidence="1">IL203A</strain>
    </source>
</reference>
<accession>A0ACA9LY41</accession>
<proteinExistence type="predicted"/>
<dbReference type="Proteomes" id="UP000789702">
    <property type="component" value="Unassembled WGS sequence"/>
</dbReference>
<keyword evidence="2" id="KW-1185">Reference proteome</keyword>
<dbReference type="EMBL" id="CAJVPU010005955">
    <property type="protein sequence ID" value="CAG8554761.1"/>
    <property type="molecule type" value="Genomic_DNA"/>
</dbReference>
<gene>
    <name evidence="1" type="ORF">DHETER_LOCUS5382</name>
</gene>
<evidence type="ECO:0000313" key="2">
    <source>
        <dbReference type="Proteomes" id="UP000789702"/>
    </source>
</evidence>
<protein>
    <submittedName>
        <fullName evidence="1">10114_t:CDS:1</fullName>
    </submittedName>
</protein>
<organism evidence="1 2">
    <name type="scientific">Dentiscutata heterogama</name>
    <dbReference type="NCBI Taxonomy" id="1316150"/>
    <lineage>
        <taxon>Eukaryota</taxon>
        <taxon>Fungi</taxon>
        <taxon>Fungi incertae sedis</taxon>
        <taxon>Mucoromycota</taxon>
        <taxon>Glomeromycotina</taxon>
        <taxon>Glomeromycetes</taxon>
        <taxon>Diversisporales</taxon>
        <taxon>Gigasporaceae</taxon>
        <taxon>Dentiscutata</taxon>
    </lineage>
</organism>
<evidence type="ECO:0000313" key="1">
    <source>
        <dbReference type="EMBL" id="CAG8554761.1"/>
    </source>
</evidence>
<sequence length="99" mass="11575">MSKKKIEDPPKLNNKEASINPSRMNNVNKIEDVDYCCIGIRTEKDKKDGKNNDEAVKEDDYINNKRMIVDEKKDENNKEKNNEPESLLERETLCRACEE</sequence>
<comment type="caution">
    <text evidence="1">The sequence shown here is derived from an EMBL/GenBank/DDBJ whole genome shotgun (WGS) entry which is preliminary data.</text>
</comment>